<feature type="region of interest" description="Disordered" evidence="1">
    <location>
        <begin position="1"/>
        <end position="106"/>
    </location>
</feature>
<organism evidence="2 3">
    <name type="scientific">Micromonas commoda (strain RCC299 / NOUM17 / CCMP2709)</name>
    <name type="common">Picoplanktonic green alga</name>
    <dbReference type="NCBI Taxonomy" id="296587"/>
    <lineage>
        <taxon>Eukaryota</taxon>
        <taxon>Viridiplantae</taxon>
        <taxon>Chlorophyta</taxon>
        <taxon>Mamiellophyceae</taxon>
        <taxon>Mamiellales</taxon>
        <taxon>Mamiellaceae</taxon>
        <taxon>Micromonas</taxon>
    </lineage>
</organism>
<dbReference type="OMA" id="FLPMDED"/>
<dbReference type="RefSeq" id="XP_002504879.1">
    <property type="nucleotide sequence ID" value="XM_002504833.1"/>
</dbReference>
<feature type="compositionally biased region" description="Basic residues" evidence="1">
    <location>
        <begin position="89"/>
        <end position="99"/>
    </location>
</feature>
<evidence type="ECO:0000256" key="1">
    <source>
        <dbReference type="SAM" id="MobiDB-lite"/>
    </source>
</evidence>
<dbReference type="KEGG" id="mis:MICPUN_62432"/>
<dbReference type="AlphaFoldDB" id="C1EDY3"/>
<protein>
    <submittedName>
        <fullName evidence="2">Uncharacterized protein</fullName>
    </submittedName>
</protein>
<feature type="region of interest" description="Disordered" evidence="1">
    <location>
        <begin position="365"/>
        <end position="413"/>
    </location>
</feature>
<feature type="compositionally biased region" description="Low complexity" evidence="1">
    <location>
        <begin position="396"/>
        <end position="410"/>
    </location>
</feature>
<reference evidence="2 3" key="1">
    <citation type="journal article" date="2009" name="Science">
        <title>Green evolution and dynamic adaptations revealed by genomes of the marine picoeukaryotes Micromonas.</title>
        <authorList>
            <person name="Worden A.Z."/>
            <person name="Lee J.H."/>
            <person name="Mock T."/>
            <person name="Rouze P."/>
            <person name="Simmons M.P."/>
            <person name="Aerts A.L."/>
            <person name="Allen A.E."/>
            <person name="Cuvelier M.L."/>
            <person name="Derelle E."/>
            <person name="Everett M.V."/>
            <person name="Foulon E."/>
            <person name="Grimwood J."/>
            <person name="Gundlach H."/>
            <person name="Henrissat B."/>
            <person name="Napoli C."/>
            <person name="McDonald S.M."/>
            <person name="Parker M.S."/>
            <person name="Rombauts S."/>
            <person name="Salamov A."/>
            <person name="Von Dassow P."/>
            <person name="Badger J.H."/>
            <person name="Coutinho P.M."/>
            <person name="Demir E."/>
            <person name="Dubchak I."/>
            <person name="Gentemann C."/>
            <person name="Eikrem W."/>
            <person name="Gready J.E."/>
            <person name="John U."/>
            <person name="Lanier W."/>
            <person name="Lindquist E.A."/>
            <person name="Lucas S."/>
            <person name="Mayer K.F."/>
            <person name="Moreau H."/>
            <person name="Not F."/>
            <person name="Otillar R."/>
            <person name="Panaud O."/>
            <person name="Pangilinan J."/>
            <person name="Paulsen I."/>
            <person name="Piegu B."/>
            <person name="Poliakov A."/>
            <person name="Robbens S."/>
            <person name="Schmutz J."/>
            <person name="Toulza E."/>
            <person name="Wyss T."/>
            <person name="Zelensky A."/>
            <person name="Zhou K."/>
            <person name="Armbrust E.V."/>
            <person name="Bhattacharya D."/>
            <person name="Goodenough U.W."/>
            <person name="Van de Peer Y."/>
            <person name="Grigoriev I.V."/>
        </authorList>
    </citation>
    <scope>NUCLEOTIDE SEQUENCE [LARGE SCALE GENOMIC DNA]</scope>
    <source>
        <strain evidence="3">RCC299 / NOUM17</strain>
    </source>
</reference>
<feature type="compositionally biased region" description="Basic residues" evidence="1">
    <location>
        <begin position="286"/>
        <end position="297"/>
    </location>
</feature>
<feature type="compositionally biased region" description="Acidic residues" evidence="1">
    <location>
        <begin position="480"/>
        <end position="516"/>
    </location>
</feature>
<feature type="compositionally biased region" description="Acidic residues" evidence="1">
    <location>
        <begin position="301"/>
        <end position="314"/>
    </location>
</feature>
<gene>
    <name evidence="2" type="ORF">MICPUN_62432</name>
</gene>
<proteinExistence type="predicted"/>
<dbReference type="InParanoid" id="C1EDY3"/>
<dbReference type="GeneID" id="8247608"/>
<feature type="compositionally biased region" description="Acidic residues" evidence="1">
    <location>
        <begin position="455"/>
        <end position="468"/>
    </location>
</feature>
<evidence type="ECO:0000313" key="2">
    <source>
        <dbReference type="EMBL" id="ACO66137.1"/>
    </source>
</evidence>
<feature type="region of interest" description="Disordered" evidence="1">
    <location>
        <begin position="214"/>
        <end position="338"/>
    </location>
</feature>
<accession>C1EDY3</accession>
<dbReference type="EMBL" id="CP001330">
    <property type="protein sequence ID" value="ACO66137.1"/>
    <property type="molecule type" value="Genomic_DNA"/>
</dbReference>
<feature type="compositionally biased region" description="Basic and acidic residues" evidence="1">
    <location>
        <begin position="214"/>
        <end position="237"/>
    </location>
</feature>
<name>C1EDY3_MICCC</name>
<feature type="compositionally biased region" description="Basic and acidic residues" evidence="1">
    <location>
        <begin position="517"/>
        <end position="529"/>
    </location>
</feature>
<keyword evidence="3" id="KW-1185">Reference proteome</keyword>
<evidence type="ECO:0000313" key="3">
    <source>
        <dbReference type="Proteomes" id="UP000002009"/>
    </source>
</evidence>
<feature type="region of interest" description="Disordered" evidence="1">
    <location>
        <begin position="435"/>
        <end position="543"/>
    </location>
</feature>
<dbReference type="Proteomes" id="UP000002009">
    <property type="component" value="Chromosome 11"/>
</dbReference>
<sequence length="608" mass="65289">MPRGASVDDEDGYAGIARARRETPAAWTHLPAKRRSDIDVGGSEGTRASDGRTPVPATPASPKRADRLIPLASAPKTVGAASNGVAARKPGKKRGRGKRSVAEGKPTKDIDARIGRLLRIAVDPKGEPLTDATDTDDTRWHWQAGIVTECEVFDGGRLYFVYKGRFKDWYSAAEVLDRNEEAGVPSPHFPDWLDIIELEGRGLVKYLDLHMEPHPRSPERLGVEPRRTPEPTGREADNTGLDILAEATKQMKAGGSAATPEASGDRPTSGSAFISGLIGSEGFVAARKKPRPARGRNLRFEDDDDEADEADEPDPTSHRPVTDQSPTTPAGIVRTEPDGAWTEAARLMNQLRGGEESMETLGRALGEKTPRGTAARAWREVSSPPPPPTREDEAARSASPAEAPRSATPARLRLETPLGKVLGGMGANLLRKLPEFLPMDEDVEEEPPRDRGEEEGPGGEDAPGEDAEAPGGHFELVESPCDDVDETKEDDTEEEKETDEEENDDEDEEENCDEDEEKRGDGEERKVSEADTPEPDAPKPDAAAAAILAEGVAALIARIESNAATRASLTTRADAIIAHVAAIEAENEELGRTIAAMTAAIDTLTGKN</sequence>